<organism evidence="2 3">
    <name type="scientific">Rhizobium halophytocola</name>
    <dbReference type="NCBI Taxonomy" id="735519"/>
    <lineage>
        <taxon>Bacteria</taxon>
        <taxon>Pseudomonadati</taxon>
        <taxon>Pseudomonadota</taxon>
        <taxon>Alphaproteobacteria</taxon>
        <taxon>Hyphomicrobiales</taxon>
        <taxon>Rhizobiaceae</taxon>
        <taxon>Rhizobium/Agrobacterium group</taxon>
        <taxon>Rhizobium</taxon>
    </lineage>
</organism>
<evidence type="ECO:0000313" key="2">
    <source>
        <dbReference type="EMBL" id="MBP1849103.1"/>
    </source>
</evidence>
<accession>A0ABS4DTS0</accession>
<protein>
    <submittedName>
        <fullName evidence="2">Uncharacterized protein</fullName>
    </submittedName>
</protein>
<comment type="caution">
    <text evidence="2">The sequence shown here is derived from an EMBL/GenBank/DDBJ whole genome shotgun (WGS) entry which is preliminary data.</text>
</comment>
<name>A0ABS4DTS0_9HYPH</name>
<keyword evidence="1" id="KW-0472">Membrane</keyword>
<dbReference type="RefSeq" id="WP_209941924.1">
    <property type="nucleotide sequence ID" value="NZ_JAGGJU010000001.1"/>
</dbReference>
<feature type="transmembrane region" description="Helical" evidence="1">
    <location>
        <begin position="31"/>
        <end position="49"/>
    </location>
</feature>
<keyword evidence="3" id="KW-1185">Reference proteome</keyword>
<gene>
    <name evidence="2" type="ORF">J2Z17_000520</name>
</gene>
<keyword evidence="1" id="KW-1133">Transmembrane helix</keyword>
<dbReference type="EMBL" id="JAGGJU010000001">
    <property type="protein sequence ID" value="MBP1849103.1"/>
    <property type="molecule type" value="Genomic_DNA"/>
</dbReference>
<reference evidence="2 3" key="1">
    <citation type="submission" date="2021-03" db="EMBL/GenBank/DDBJ databases">
        <title>Genomic Encyclopedia of Type Strains, Phase IV (KMG-IV): sequencing the most valuable type-strain genomes for metagenomic binning, comparative biology and taxonomic classification.</title>
        <authorList>
            <person name="Goeker M."/>
        </authorList>
    </citation>
    <scope>NUCLEOTIDE SEQUENCE [LARGE SCALE GENOMIC DNA]</scope>
    <source>
        <strain evidence="2 3">DSM 21600</strain>
    </source>
</reference>
<proteinExistence type="predicted"/>
<evidence type="ECO:0000256" key="1">
    <source>
        <dbReference type="SAM" id="Phobius"/>
    </source>
</evidence>
<sequence>MLFELIAAIVSGVALAGVAMALRWLSRGLLPKWIVPTAAGLGMLAYAVWSEYSWYDRMTTGRPDSVVIAWKHEAKAPWRPWSYLYPVVDRFVAVDNRTAQRNPDFPDQVIVNLALAARWQLTAQVKVAFDCARHRRADLFGRAGGIGENGEIAGAAWQDLAADDPVLRAACR</sequence>
<evidence type="ECO:0000313" key="3">
    <source>
        <dbReference type="Proteomes" id="UP000759443"/>
    </source>
</evidence>
<dbReference type="Proteomes" id="UP000759443">
    <property type="component" value="Unassembled WGS sequence"/>
</dbReference>
<keyword evidence="1" id="KW-0812">Transmembrane</keyword>